<reference evidence="2 3" key="1">
    <citation type="journal article" date="2019" name="Int. J. Syst. Evol. Microbiol.">
        <title>The Global Catalogue of Microorganisms (GCM) 10K type strain sequencing project: providing services to taxonomists for standard genome sequencing and annotation.</title>
        <authorList>
            <consortium name="The Broad Institute Genomics Platform"/>
            <consortium name="The Broad Institute Genome Sequencing Center for Infectious Disease"/>
            <person name="Wu L."/>
            <person name="Ma J."/>
        </authorList>
    </citation>
    <scope>NUCLEOTIDE SEQUENCE [LARGE SCALE GENOMIC DNA]</scope>
    <source>
        <strain evidence="2 3">CGMCC 1.12285</strain>
    </source>
</reference>
<dbReference type="EMBL" id="JBHUDH010000254">
    <property type="protein sequence ID" value="MFD1527683.1"/>
    <property type="molecule type" value="Genomic_DNA"/>
</dbReference>
<evidence type="ECO:0000259" key="1">
    <source>
        <dbReference type="SMART" id="SM00881"/>
    </source>
</evidence>
<comment type="caution">
    <text evidence="2">The sequence shown here is derived from an EMBL/GenBank/DDBJ whole genome shotgun (WGS) entry which is preliminary data.</text>
</comment>
<keyword evidence="3" id="KW-1185">Reference proteome</keyword>
<evidence type="ECO:0000313" key="2">
    <source>
        <dbReference type="EMBL" id="MFD1527683.1"/>
    </source>
</evidence>
<evidence type="ECO:0000313" key="3">
    <source>
        <dbReference type="Proteomes" id="UP001597111"/>
    </source>
</evidence>
<accession>A0ABD6B9W2</accession>
<dbReference type="Pfam" id="PF13380">
    <property type="entry name" value="CoA_binding_2"/>
    <property type="match status" value="1"/>
</dbReference>
<dbReference type="Gene3D" id="3.40.50.720">
    <property type="entry name" value="NAD(P)-binding Rossmann-like Domain"/>
    <property type="match status" value="1"/>
</dbReference>
<dbReference type="SUPFAM" id="SSF51735">
    <property type="entry name" value="NAD(P)-binding Rossmann-fold domains"/>
    <property type="match status" value="1"/>
</dbReference>
<dbReference type="RefSeq" id="WP_379730352.1">
    <property type="nucleotide sequence ID" value="NZ_JBHSWZ010000002.1"/>
</dbReference>
<feature type="domain" description="CoA-binding" evidence="1">
    <location>
        <begin position="12"/>
        <end position="109"/>
    </location>
</feature>
<dbReference type="PANTHER" id="PTHR33303:SF2">
    <property type="entry name" value="COA-BINDING DOMAIN-CONTAINING PROTEIN"/>
    <property type="match status" value="1"/>
</dbReference>
<proteinExistence type="predicted"/>
<dbReference type="AlphaFoldDB" id="A0ABD6B9W2"/>
<protein>
    <submittedName>
        <fullName evidence="2">CoA-binding protein</fullName>
    </submittedName>
</protein>
<dbReference type="InterPro" id="IPR036291">
    <property type="entry name" value="NAD(P)-bd_dom_sf"/>
</dbReference>
<name>A0ABD6B9W2_9EURY</name>
<sequence>MPITDDDGLRELLDADTIAVVGCSTTEGKAAHDVPNYLQQHGYRIVPINPYADEILGERAYDSLADVDEEIDLVDVFRPSEETPGVVEDVIDRHESRGDADAVWLQLGIENDEAAELAEEAGLDFVQDRCIKIEHDRLIASA</sequence>
<gene>
    <name evidence="2" type="ORF">ACFR9S_15485</name>
</gene>
<dbReference type="PANTHER" id="PTHR33303">
    <property type="entry name" value="CYTOPLASMIC PROTEIN-RELATED"/>
    <property type="match status" value="1"/>
</dbReference>
<organism evidence="2 3">
    <name type="scientific">Halolamina salina</name>
    <dbReference type="NCBI Taxonomy" id="1220023"/>
    <lineage>
        <taxon>Archaea</taxon>
        <taxon>Methanobacteriati</taxon>
        <taxon>Methanobacteriota</taxon>
        <taxon>Stenosarchaea group</taxon>
        <taxon>Halobacteria</taxon>
        <taxon>Halobacteriales</taxon>
        <taxon>Haloferacaceae</taxon>
    </lineage>
</organism>
<dbReference type="InterPro" id="IPR003781">
    <property type="entry name" value="CoA-bd"/>
</dbReference>
<dbReference type="SMART" id="SM00881">
    <property type="entry name" value="CoA_binding"/>
    <property type="match status" value="1"/>
</dbReference>
<dbReference type="Proteomes" id="UP001597111">
    <property type="component" value="Unassembled WGS sequence"/>
</dbReference>